<dbReference type="Gene3D" id="2.40.128.630">
    <property type="match status" value="1"/>
</dbReference>
<organism evidence="2 3">
    <name type="scientific">Spirosoma terrae</name>
    <dbReference type="NCBI Taxonomy" id="1968276"/>
    <lineage>
        <taxon>Bacteria</taxon>
        <taxon>Pseudomonadati</taxon>
        <taxon>Bacteroidota</taxon>
        <taxon>Cytophagia</taxon>
        <taxon>Cytophagales</taxon>
        <taxon>Cytophagaceae</taxon>
        <taxon>Spirosoma</taxon>
    </lineage>
</organism>
<dbReference type="SUPFAM" id="SSF49265">
    <property type="entry name" value="Fibronectin type III"/>
    <property type="match status" value="2"/>
</dbReference>
<dbReference type="InterPro" id="IPR002372">
    <property type="entry name" value="PQQ_rpt_dom"/>
</dbReference>
<protein>
    <submittedName>
        <fullName evidence="2">PQQ-binding-like beta-propeller repeat protein</fullName>
    </submittedName>
</protein>
<dbReference type="Gene3D" id="2.40.10.480">
    <property type="match status" value="2"/>
</dbReference>
<dbReference type="SUPFAM" id="SSF50998">
    <property type="entry name" value="Quinoprotein alcohol dehydrogenase-like"/>
    <property type="match status" value="2"/>
</dbReference>
<feature type="domain" description="Fibronectin type-III" evidence="1">
    <location>
        <begin position="134"/>
        <end position="232"/>
    </location>
</feature>
<dbReference type="CDD" id="cd00063">
    <property type="entry name" value="FN3"/>
    <property type="match status" value="2"/>
</dbReference>
<dbReference type="InterPro" id="IPR036116">
    <property type="entry name" value="FN3_sf"/>
</dbReference>
<dbReference type="EMBL" id="JAAFZH010000008">
    <property type="protein sequence ID" value="NDU96757.1"/>
    <property type="molecule type" value="Genomic_DNA"/>
</dbReference>
<dbReference type="PROSITE" id="PS50231">
    <property type="entry name" value="RICIN_B_LECTIN"/>
    <property type="match status" value="1"/>
</dbReference>
<dbReference type="PROSITE" id="PS50853">
    <property type="entry name" value="FN3"/>
    <property type="match status" value="3"/>
</dbReference>
<dbReference type="InterPro" id="IPR011047">
    <property type="entry name" value="Quinoprotein_ADH-like_sf"/>
</dbReference>
<proteinExistence type="predicted"/>
<comment type="caution">
    <text evidence="2">The sequence shown here is derived from an EMBL/GenBank/DDBJ whole genome shotgun (WGS) entry which is preliminary data.</text>
</comment>
<evidence type="ECO:0000313" key="3">
    <source>
        <dbReference type="Proteomes" id="UP000474175"/>
    </source>
</evidence>
<dbReference type="PANTHER" id="PTHR34512:SF30">
    <property type="entry name" value="OUTER MEMBRANE PROTEIN ASSEMBLY FACTOR BAMB"/>
    <property type="match status" value="1"/>
</dbReference>
<dbReference type="SMART" id="SM00060">
    <property type="entry name" value="FN3"/>
    <property type="match status" value="3"/>
</dbReference>
<evidence type="ECO:0000259" key="1">
    <source>
        <dbReference type="PROSITE" id="PS50853"/>
    </source>
</evidence>
<dbReference type="Gene3D" id="2.130.10.10">
    <property type="entry name" value="YVTN repeat-like/Quinoprotein amine dehydrogenase"/>
    <property type="match status" value="1"/>
</dbReference>
<evidence type="ECO:0000313" key="2">
    <source>
        <dbReference type="EMBL" id="NDU96757.1"/>
    </source>
</evidence>
<feature type="domain" description="Fibronectin type-III" evidence="1">
    <location>
        <begin position="235"/>
        <end position="335"/>
    </location>
</feature>
<dbReference type="PANTHER" id="PTHR34512">
    <property type="entry name" value="CELL SURFACE PROTEIN"/>
    <property type="match status" value="1"/>
</dbReference>
<gene>
    <name evidence="2" type="ORF">GK108_17880</name>
</gene>
<dbReference type="Proteomes" id="UP000474175">
    <property type="component" value="Unassembled WGS sequence"/>
</dbReference>
<dbReference type="InterPro" id="IPR018391">
    <property type="entry name" value="PQQ_b-propeller_rpt"/>
</dbReference>
<dbReference type="InterPro" id="IPR013783">
    <property type="entry name" value="Ig-like_fold"/>
</dbReference>
<dbReference type="Pfam" id="PF13360">
    <property type="entry name" value="PQQ_2"/>
    <property type="match status" value="2"/>
</dbReference>
<dbReference type="Gene3D" id="2.60.40.10">
    <property type="entry name" value="Immunoglobulins"/>
    <property type="match status" value="3"/>
</dbReference>
<dbReference type="InterPro" id="IPR003961">
    <property type="entry name" value="FN3_dom"/>
</dbReference>
<dbReference type="InterPro" id="IPR015943">
    <property type="entry name" value="WD40/YVTN_repeat-like_dom_sf"/>
</dbReference>
<dbReference type="RefSeq" id="WP_163951539.1">
    <property type="nucleotide sequence ID" value="NZ_JAAFZH010000008.1"/>
</dbReference>
<accession>A0A6L9LB77</accession>
<reference evidence="2 3" key="1">
    <citation type="submission" date="2020-02" db="EMBL/GenBank/DDBJ databases">
        <title>Draft genome sequence of two Spirosoma agri KCTC 52727 and Spirosoma terrae KCTC 52035.</title>
        <authorList>
            <person name="Rojas J."/>
            <person name="Ambika Manirajan B."/>
            <person name="Suarez C."/>
            <person name="Ratering S."/>
            <person name="Schnell S."/>
        </authorList>
    </citation>
    <scope>NUCLEOTIDE SEQUENCE [LARGE SCALE GENOMIC DNA]</scope>
    <source>
        <strain evidence="2 3">KCTC 52035</strain>
    </source>
</reference>
<dbReference type="SMART" id="SM00564">
    <property type="entry name" value="PQQ"/>
    <property type="match status" value="8"/>
</dbReference>
<sequence>MPIFFRNLLLFLGMALLLANCAKWKLEPYDLIPQVKTGSPSAPATTSVQVECSITSLGPNALTEFGIVFSSTNQLPTISDTKVPATGANSTAQVMLNGLQPNTTYYYRTYAINDKGLVGYGEIQSFKTATVIADVRTLELVGSPTPTSFQTQVQVANASAVTLKEFGIVYSTTNQQPTTSDAKATASGSGATTTVTISNLQPNTTYYYRAYAISDAGTVSYGEAKQIKTGEPAAVAETLDLVGTASATAVQVGVQVSNASVVSLKEYGVVYSPSSQTPTTGDSKVVASGLSGASVSLTISNLQPNTTYYYRAYAINGAGTVTYGAVKTFQTTALSTASPLMLYVASTDGTLYALDPNSGAINWKFSTGGTLNSNPVVANGRLLFGSNDGNLYALDPAKGTKLWSFPAGASFASSSPVVDGNTVYIGNTNGNVYAINATTGAQQWSFPTKAQILSSPSIANGVVYVGSYDNNVYAIEASTGKQKWAYTTKGEVRSSPTVSNGIVYIGSGDKAIYALDAQTGAVKWSYSTGGKVDSSPVVANGVLYVGSRDRKLYAFDAQAGGNPKWTYTTGDEIYSSPMVTPTFGLVYVGSDDYKVYAIESSSGTLRWSFTSKYWMSAGPIYANGLIYASSYDGRVYALEPASGSQRTSFSFLSSSGLFAVPVMAVNGDVTGFYPSNSGANK</sequence>
<feature type="domain" description="Fibronectin type-III" evidence="1">
    <location>
        <begin position="27"/>
        <end position="131"/>
    </location>
</feature>
<name>A0A6L9LB77_9BACT</name>
<dbReference type="AlphaFoldDB" id="A0A6L9LB77"/>
<keyword evidence="3" id="KW-1185">Reference proteome</keyword>